<dbReference type="GO" id="GO:0042273">
    <property type="term" value="P:ribosomal large subunit biogenesis"/>
    <property type="evidence" value="ECO:0007669"/>
    <property type="project" value="TreeGrafter"/>
</dbReference>
<evidence type="ECO:0000256" key="3">
    <source>
        <dbReference type="ARBA" id="ARBA00023242"/>
    </source>
</evidence>
<reference evidence="5" key="2">
    <citation type="journal article" date="2020" name="Nat. Commun.">
        <title>Large-scale genome sequencing of mycorrhizal fungi provides insights into the early evolution of symbiotic traits.</title>
        <authorList>
            <person name="Miyauchi S."/>
            <person name="Kiss E."/>
            <person name="Kuo A."/>
            <person name="Drula E."/>
            <person name="Kohler A."/>
            <person name="Sanchez-Garcia M."/>
            <person name="Morin E."/>
            <person name="Andreopoulos B."/>
            <person name="Barry K.W."/>
            <person name="Bonito G."/>
            <person name="Buee M."/>
            <person name="Carver A."/>
            <person name="Chen C."/>
            <person name="Cichocki N."/>
            <person name="Clum A."/>
            <person name="Culley D."/>
            <person name="Crous P.W."/>
            <person name="Fauchery L."/>
            <person name="Girlanda M."/>
            <person name="Hayes R.D."/>
            <person name="Keri Z."/>
            <person name="LaButti K."/>
            <person name="Lipzen A."/>
            <person name="Lombard V."/>
            <person name="Magnuson J."/>
            <person name="Maillard F."/>
            <person name="Murat C."/>
            <person name="Nolan M."/>
            <person name="Ohm R.A."/>
            <person name="Pangilinan J."/>
            <person name="Pereira M.F."/>
            <person name="Perotto S."/>
            <person name="Peter M."/>
            <person name="Pfister S."/>
            <person name="Riley R."/>
            <person name="Sitrit Y."/>
            <person name="Stielow J.B."/>
            <person name="Szollosi G."/>
            <person name="Zifcakova L."/>
            <person name="Stursova M."/>
            <person name="Spatafora J.W."/>
            <person name="Tedersoo L."/>
            <person name="Vaario L.M."/>
            <person name="Yamada A."/>
            <person name="Yan M."/>
            <person name="Wang P."/>
            <person name="Xu J."/>
            <person name="Bruns T."/>
            <person name="Baldrian P."/>
            <person name="Vilgalys R."/>
            <person name="Dunand C."/>
            <person name="Henrissat B."/>
            <person name="Grigoriev I.V."/>
            <person name="Hibbett D."/>
            <person name="Nagy L.G."/>
            <person name="Martin F.M."/>
        </authorList>
    </citation>
    <scope>NUCLEOTIDE SEQUENCE</scope>
    <source>
        <strain evidence="5">Prilba</strain>
    </source>
</reference>
<sequence>MAKKGTKATRKFAASGQLTKKIQARRKHQQIQRKINQSKSARSKGRERPPVDVKDGEGEDESEKEIKSSKKSLKGMSVDDFLGAGFMEEDQDDEEPDDEGSGTEDEDDDADVDMDDDDDASFASVDELDDEGAAHMLELSKLAEKDPEFYKYLQEHDRDLLEFDVDGGDDDVEDADDDVGEPDASQLPILTESILRTWQRSLLETRSLRALRKLLVAFRSAVFMNEEDKVLAWTIDSPAVYDKLVKTTLRYTPVILEHHVPYKTLPNGRFKAPTQTQKLKTLQKLIVSFFHNVIHIITQLSDPELLKMAVTESTKILPYVIGSRKTVKLYLKACLDMWSTVDDSVRIATIRAIHRLASAPDESILDLVLKNTYQTLLKSSKNTTAHSLPSITFMKNSASEIFSLNHQAAYQHAFRFIRQLAIHLRNSMKLKTKESYKQVYNWQFVHAVDFWSLVLARACQVQGSTDDVKNEDMRPLIYPLVQIATGAIKLISHPRSYPFHLHVVRSLIHLTKHTHTYIPLAPHLLPIFTATLAHTKSKASTLRPLDLETTLRVPQQYLHTYVYAESLAHEAAFLTAEWLSVRAVHGSIAFPELVVPIVASLRRSLKVAHNRPKVSAAVKALVERVEESARWTSQHRAGVTFAPGKTDAVGLWEADLELDDAPLIKYIRVLRKTREKQRKLIEKARKGEGEVLEE</sequence>
<evidence type="ECO:0000256" key="4">
    <source>
        <dbReference type="SAM" id="MobiDB-lite"/>
    </source>
</evidence>
<organism evidence="5 6">
    <name type="scientific">Russula ochroleuca</name>
    <dbReference type="NCBI Taxonomy" id="152965"/>
    <lineage>
        <taxon>Eukaryota</taxon>
        <taxon>Fungi</taxon>
        <taxon>Dikarya</taxon>
        <taxon>Basidiomycota</taxon>
        <taxon>Agaricomycotina</taxon>
        <taxon>Agaricomycetes</taxon>
        <taxon>Russulales</taxon>
        <taxon>Russulaceae</taxon>
        <taxon>Russula</taxon>
    </lineage>
</organism>
<comment type="similarity">
    <text evidence="2">Belongs to the NOC2 family.</text>
</comment>
<gene>
    <name evidence="5" type="ORF">DFH94DRAFT_621144</name>
</gene>
<dbReference type="InterPro" id="IPR005343">
    <property type="entry name" value="Noc2"/>
</dbReference>
<dbReference type="PANTHER" id="PTHR12687">
    <property type="entry name" value="NUCLEOLAR COMPLEX 2 AND RAD4-RELATED"/>
    <property type="match status" value="1"/>
</dbReference>
<feature type="compositionally biased region" description="Basic and acidic residues" evidence="4">
    <location>
        <begin position="44"/>
        <end position="56"/>
    </location>
</feature>
<dbReference type="GO" id="GO:0030690">
    <property type="term" value="C:Noc1p-Noc2p complex"/>
    <property type="evidence" value="ECO:0007669"/>
    <property type="project" value="TreeGrafter"/>
</dbReference>
<evidence type="ECO:0000256" key="2">
    <source>
        <dbReference type="ARBA" id="ARBA00005907"/>
    </source>
</evidence>
<dbReference type="GO" id="GO:0030691">
    <property type="term" value="C:Noc2p-Noc3p complex"/>
    <property type="evidence" value="ECO:0007669"/>
    <property type="project" value="TreeGrafter"/>
</dbReference>
<evidence type="ECO:0000313" key="6">
    <source>
        <dbReference type="Proteomes" id="UP000759537"/>
    </source>
</evidence>
<dbReference type="GO" id="GO:0005730">
    <property type="term" value="C:nucleolus"/>
    <property type="evidence" value="ECO:0007669"/>
    <property type="project" value="TreeGrafter"/>
</dbReference>
<keyword evidence="3" id="KW-0539">Nucleus</keyword>
<evidence type="ECO:0000256" key="1">
    <source>
        <dbReference type="ARBA" id="ARBA00004123"/>
    </source>
</evidence>
<dbReference type="EMBL" id="WHVB01000001">
    <property type="protein sequence ID" value="KAF8486945.1"/>
    <property type="molecule type" value="Genomic_DNA"/>
</dbReference>
<accession>A0A9P5N5M8</accession>
<evidence type="ECO:0000313" key="5">
    <source>
        <dbReference type="EMBL" id="KAF8486945.1"/>
    </source>
</evidence>
<comment type="caution">
    <text evidence="5">The sequence shown here is derived from an EMBL/GenBank/DDBJ whole genome shotgun (WGS) entry which is preliminary data.</text>
</comment>
<dbReference type="Proteomes" id="UP000759537">
    <property type="component" value="Unassembled WGS sequence"/>
</dbReference>
<comment type="subcellular location">
    <subcellularLocation>
        <location evidence="1">Nucleus</location>
    </subcellularLocation>
</comment>
<feature type="compositionally biased region" description="Basic residues" evidence="4">
    <location>
        <begin position="22"/>
        <end position="31"/>
    </location>
</feature>
<dbReference type="OrthoDB" id="10266662at2759"/>
<feature type="compositionally biased region" description="Basic residues" evidence="4">
    <location>
        <begin position="1"/>
        <end position="10"/>
    </location>
</feature>
<feature type="compositionally biased region" description="Acidic residues" evidence="4">
    <location>
        <begin position="87"/>
        <end position="122"/>
    </location>
</feature>
<name>A0A9P5N5M8_9AGAM</name>
<protein>
    <submittedName>
        <fullName evidence="5">Noc2-domain-containing protein</fullName>
    </submittedName>
</protein>
<dbReference type="GO" id="GO:0005654">
    <property type="term" value="C:nucleoplasm"/>
    <property type="evidence" value="ECO:0007669"/>
    <property type="project" value="TreeGrafter"/>
</dbReference>
<dbReference type="AlphaFoldDB" id="A0A9P5N5M8"/>
<dbReference type="PANTHER" id="PTHR12687:SF4">
    <property type="entry name" value="NUCLEOLAR COMPLEX PROTEIN 2 HOMOLOG"/>
    <property type="match status" value="1"/>
</dbReference>
<reference evidence="5" key="1">
    <citation type="submission" date="2019-10" db="EMBL/GenBank/DDBJ databases">
        <authorList>
            <consortium name="DOE Joint Genome Institute"/>
            <person name="Kuo A."/>
            <person name="Miyauchi S."/>
            <person name="Kiss E."/>
            <person name="Drula E."/>
            <person name="Kohler A."/>
            <person name="Sanchez-Garcia M."/>
            <person name="Andreopoulos B."/>
            <person name="Barry K.W."/>
            <person name="Bonito G."/>
            <person name="Buee M."/>
            <person name="Carver A."/>
            <person name="Chen C."/>
            <person name="Cichocki N."/>
            <person name="Clum A."/>
            <person name="Culley D."/>
            <person name="Crous P.W."/>
            <person name="Fauchery L."/>
            <person name="Girlanda M."/>
            <person name="Hayes R."/>
            <person name="Keri Z."/>
            <person name="LaButti K."/>
            <person name="Lipzen A."/>
            <person name="Lombard V."/>
            <person name="Magnuson J."/>
            <person name="Maillard F."/>
            <person name="Morin E."/>
            <person name="Murat C."/>
            <person name="Nolan M."/>
            <person name="Ohm R."/>
            <person name="Pangilinan J."/>
            <person name="Pereira M."/>
            <person name="Perotto S."/>
            <person name="Peter M."/>
            <person name="Riley R."/>
            <person name="Sitrit Y."/>
            <person name="Stielow B."/>
            <person name="Szollosi G."/>
            <person name="Zifcakova L."/>
            <person name="Stursova M."/>
            <person name="Spatafora J.W."/>
            <person name="Tedersoo L."/>
            <person name="Vaario L.-M."/>
            <person name="Yamada A."/>
            <person name="Yan M."/>
            <person name="Wang P."/>
            <person name="Xu J."/>
            <person name="Bruns T."/>
            <person name="Baldrian P."/>
            <person name="Vilgalys R."/>
            <person name="Henrissat B."/>
            <person name="Grigoriev I.V."/>
            <person name="Hibbett D."/>
            <person name="Nagy L.G."/>
            <person name="Martin F.M."/>
        </authorList>
    </citation>
    <scope>NUCLEOTIDE SEQUENCE</scope>
    <source>
        <strain evidence="5">Prilba</strain>
    </source>
</reference>
<keyword evidence="6" id="KW-1185">Reference proteome</keyword>
<feature type="region of interest" description="Disordered" evidence="4">
    <location>
        <begin position="1"/>
        <end position="122"/>
    </location>
</feature>
<proteinExistence type="inferred from homology"/>
<dbReference type="Pfam" id="PF03715">
    <property type="entry name" value="Noc2"/>
    <property type="match status" value="1"/>
</dbReference>